<evidence type="ECO:0000256" key="6">
    <source>
        <dbReference type="PIRSR" id="PIRSR006809-1"/>
    </source>
</evidence>
<feature type="binding site" evidence="6">
    <location>
        <begin position="229"/>
        <end position="233"/>
    </location>
    <ligand>
        <name>GTP</name>
        <dbReference type="ChEBI" id="CHEBI:37565"/>
    </ligand>
</feature>
<evidence type="ECO:0000256" key="4">
    <source>
        <dbReference type="ARBA" id="ARBA00023134"/>
    </source>
</evidence>
<comment type="function">
    <text evidence="5">GTPase that associates with the 50S ribosomal subunit and may have a role during protein synthesis or ribosome biogenesis.</text>
</comment>
<feature type="binding site" evidence="6">
    <location>
        <begin position="315"/>
        <end position="318"/>
    </location>
    <ligand>
        <name>GTP</name>
        <dbReference type="ChEBI" id="CHEBI:37565"/>
    </ligand>
</feature>
<keyword evidence="1 7" id="KW-0479">Metal-binding</keyword>
<accession>A0A9D1J809</accession>
<dbReference type="InterPro" id="IPR025121">
    <property type="entry name" value="GTPase_HflX_N"/>
</dbReference>
<feature type="domain" description="Hflx-type G" evidence="9">
    <location>
        <begin position="198"/>
        <end position="357"/>
    </location>
</feature>
<dbReference type="Pfam" id="PF16360">
    <property type="entry name" value="GTP-bdg_M"/>
    <property type="match status" value="1"/>
</dbReference>
<gene>
    <name evidence="5 10" type="primary">hflX</name>
    <name evidence="10" type="ORF">IAC95_03505</name>
</gene>
<feature type="region of interest" description="Disordered" evidence="8">
    <location>
        <begin position="141"/>
        <end position="161"/>
    </location>
</feature>
<evidence type="ECO:0000256" key="3">
    <source>
        <dbReference type="ARBA" id="ARBA00022842"/>
    </source>
</evidence>
<evidence type="ECO:0000256" key="1">
    <source>
        <dbReference type="ARBA" id="ARBA00022723"/>
    </source>
</evidence>
<evidence type="ECO:0000256" key="5">
    <source>
        <dbReference type="HAMAP-Rule" id="MF_00900"/>
    </source>
</evidence>
<evidence type="ECO:0000313" key="10">
    <source>
        <dbReference type="EMBL" id="HIR65933.1"/>
    </source>
</evidence>
<proteinExistence type="inferred from homology"/>
<keyword evidence="4 5" id="KW-0342">GTP-binding</keyword>
<reference evidence="10" key="1">
    <citation type="submission" date="2020-10" db="EMBL/GenBank/DDBJ databases">
        <authorList>
            <person name="Gilroy R."/>
        </authorList>
    </citation>
    <scope>NUCLEOTIDE SEQUENCE</scope>
    <source>
        <strain evidence="10">CHK121-14286</strain>
    </source>
</reference>
<evidence type="ECO:0000256" key="2">
    <source>
        <dbReference type="ARBA" id="ARBA00022741"/>
    </source>
</evidence>
<comment type="subunit">
    <text evidence="5">Monomer. Associates with the 50S ribosomal subunit.</text>
</comment>
<dbReference type="GO" id="GO:0003924">
    <property type="term" value="F:GTPase activity"/>
    <property type="evidence" value="ECO:0007669"/>
    <property type="project" value="UniProtKB-UniRule"/>
</dbReference>
<keyword evidence="5" id="KW-0963">Cytoplasm</keyword>
<comment type="cofactor">
    <cofactor evidence="7">
        <name>Mg(2+)</name>
        <dbReference type="ChEBI" id="CHEBI:18420"/>
    </cofactor>
</comment>
<keyword evidence="2 5" id="KW-0547">Nucleotide-binding</keyword>
<keyword evidence="3 7" id="KW-0460">Magnesium</keyword>
<dbReference type="GO" id="GO:0005737">
    <property type="term" value="C:cytoplasm"/>
    <property type="evidence" value="ECO:0007669"/>
    <property type="project" value="UniProtKB-SubCell"/>
</dbReference>
<comment type="subcellular location">
    <subcellularLocation>
        <location evidence="5">Cytoplasm</location>
    </subcellularLocation>
    <text evidence="5">May associate with membranes.</text>
</comment>
<feature type="binding site" evidence="6">
    <location>
        <begin position="335"/>
        <end position="337"/>
    </location>
    <ligand>
        <name>GTP</name>
        <dbReference type="ChEBI" id="CHEBI:37565"/>
    </ligand>
</feature>
<dbReference type="GO" id="GO:0043022">
    <property type="term" value="F:ribosome binding"/>
    <property type="evidence" value="ECO:0007669"/>
    <property type="project" value="TreeGrafter"/>
</dbReference>
<evidence type="ECO:0000256" key="7">
    <source>
        <dbReference type="PIRSR" id="PIRSR006809-2"/>
    </source>
</evidence>
<dbReference type="Gene3D" id="3.40.50.300">
    <property type="entry name" value="P-loop containing nucleotide triphosphate hydrolases"/>
    <property type="match status" value="1"/>
</dbReference>
<evidence type="ECO:0000256" key="8">
    <source>
        <dbReference type="SAM" id="MobiDB-lite"/>
    </source>
</evidence>
<dbReference type="CDD" id="cd01878">
    <property type="entry name" value="HflX"/>
    <property type="match status" value="1"/>
</dbReference>
<feature type="binding site" evidence="6">
    <location>
        <begin position="250"/>
        <end position="253"/>
    </location>
    <ligand>
        <name>GTP</name>
        <dbReference type="ChEBI" id="CHEBI:37565"/>
    </ligand>
</feature>
<dbReference type="GO" id="GO:0005525">
    <property type="term" value="F:GTP binding"/>
    <property type="evidence" value="ECO:0007669"/>
    <property type="project" value="UniProtKB-UniRule"/>
</dbReference>
<dbReference type="HAMAP" id="MF_00900">
    <property type="entry name" value="GTPase_HflX"/>
    <property type="match status" value="1"/>
</dbReference>
<evidence type="ECO:0000313" key="11">
    <source>
        <dbReference type="Proteomes" id="UP000824200"/>
    </source>
</evidence>
<dbReference type="InterPro" id="IPR006073">
    <property type="entry name" value="GTP-bd"/>
</dbReference>
<dbReference type="InterPro" id="IPR032305">
    <property type="entry name" value="GTP-bd_M"/>
</dbReference>
<dbReference type="InterPro" id="IPR042108">
    <property type="entry name" value="GTPase_HflX_N_sf"/>
</dbReference>
<dbReference type="PANTHER" id="PTHR10229">
    <property type="entry name" value="GTP-BINDING PROTEIN HFLX"/>
    <property type="match status" value="1"/>
</dbReference>
<dbReference type="Pfam" id="PF01926">
    <property type="entry name" value="MMR_HSR1"/>
    <property type="match status" value="1"/>
</dbReference>
<dbReference type="GO" id="GO:0046872">
    <property type="term" value="F:metal ion binding"/>
    <property type="evidence" value="ECO:0007669"/>
    <property type="project" value="UniProtKB-KW"/>
</dbReference>
<dbReference type="PRINTS" id="PR00326">
    <property type="entry name" value="GTP1OBG"/>
</dbReference>
<organism evidence="10 11">
    <name type="scientific">Candidatus Fimimonas gallinarum</name>
    <dbReference type="NCBI Taxonomy" id="2840821"/>
    <lineage>
        <taxon>Bacteria</taxon>
        <taxon>Pseudomonadati</taxon>
        <taxon>Myxococcota</taxon>
        <taxon>Myxococcia</taxon>
        <taxon>Myxococcales</taxon>
        <taxon>Cystobacterineae</taxon>
        <taxon>Myxococcaceae</taxon>
        <taxon>Myxococcaceae incertae sedis</taxon>
        <taxon>Candidatus Fimimonas</taxon>
    </lineage>
</organism>
<dbReference type="SUPFAM" id="SSF52540">
    <property type="entry name" value="P-loop containing nucleoside triphosphate hydrolases"/>
    <property type="match status" value="1"/>
</dbReference>
<comment type="caution">
    <text evidence="10">The sequence shown here is derived from an EMBL/GenBank/DDBJ whole genome shotgun (WGS) entry which is preliminary data.</text>
</comment>
<dbReference type="NCBIfam" id="TIGR03156">
    <property type="entry name" value="GTP_HflX"/>
    <property type="match status" value="1"/>
</dbReference>
<dbReference type="AlphaFoldDB" id="A0A9D1J809"/>
<feature type="binding site" evidence="7">
    <location>
        <position position="211"/>
    </location>
    <ligand>
        <name>Mg(2+)</name>
        <dbReference type="ChEBI" id="CHEBI:18420"/>
    </ligand>
</feature>
<dbReference type="PROSITE" id="PS51705">
    <property type="entry name" value="G_HFLX"/>
    <property type="match status" value="1"/>
</dbReference>
<reference evidence="10" key="2">
    <citation type="journal article" date="2021" name="PeerJ">
        <title>Extensive microbial diversity within the chicken gut microbiome revealed by metagenomics and culture.</title>
        <authorList>
            <person name="Gilroy R."/>
            <person name="Ravi A."/>
            <person name="Getino M."/>
            <person name="Pursley I."/>
            <person name="Horton D.L."/>
            <person name="Alikhan N.F."/>
            <person name="Baker D."/>
            <person name="Gharbi K."/>
            <person name="Hall N."/>
            <person name="Watson M."/>
            <person name="Adriaenssens E.M."/>
            <person name="Foster-Nyarko E."/>
            <person name="Jarju S."/>
            <person name="Secka A."/>
            <person name="Antonio M."/>
            <person name="Oren A."/>
            <person name="Chaudhuri R.R."/>
            <person name="La Ragione R."/>
            <person name="Hildebrand F."/>
            <person name="Pallen M.J."/>
        </authorList>
    </citation>
    <scope>NUCLEOTIDE SEQUENCE</scope>
    <source>
        <strain evidence="10">CHK121-14286</strain>
    </source>
</reference>
<sequence>MKTETKHNIQNVALVYLEQPSNNDDEVLELYDLIRSAHGEVKLFCKQSRNTPDAKTLVGSGKVEEIKVALQNLDCQINVVIFSQKLDSLQRRNLTEALGVTVIDVVDLILDIFALRATTAEGKKQVELAQLSYSLATRSDKDFSRQGGGIGTRGPGETQLETDKRIAREKMYRLRKELQEIAKQRSTTRKQRLDNEIFTVALVGYTNAGKSTMFNSLTGYHVYADDRLFASLDTTVKKVSLDCFDVLFCDTVGFIRNLPTLLIDAFKSTLEEVTYADLILNVCDVSSDEVENHIAVTEEILAQLGVTAPIIRVYNKCDKTTFSVKPGNHKSVFVSALTGKNMDVLLEMIKQEIYRQYADIKLEVPFTDSGKIAAKLQKYAVKITTDYTDCCTVFSATVKRKYVALFGEYLKFD</sequence>
<dbReference type="EMBL" id="DVHL01000029">
    <property type="protein sequence ID" value="HIR65933.1"/>
    <property type="molecule type" value="Genomic_DNA"/>
</dbReference>
<dbReference type="InterPro" id="IPR030394">
    <property type="entry name" value="G_HFLX_dom"/>
</dbReference>
<dbReference type="InterPro" id="IPR016496">
    <property type="entry name" value="GTPase_HflX"/>
</dbReference>
<dbReference type="PIRSF" id="PIRSF006809">
    <property type="entry name" value="GTP-binding_hflX_prd"/>
    <property type="match status" value="1"/>
</dbReference>
<feature type="binding site" evidence="6">
    <location>
        <begin position="204"/>
        <end position="211"/>
    </location>
    <ligand>
        <name>GTP</name>
        <dbReference type="ChEBI" id="CHEBI:37565"/>
    </ligand>
</feature>
<dbReference type="Gene3D" id="3.40.50.11060">
    <property type="entry name" value="GTPase HflX, N-terminal domain"/>
    <property type="match status" value="1"/>
</dbReference>
<dbReference type="InterPro" id="IPR027417">
    <property type="entry name" value="P-loop_NTPase"/>
</dbReference>
<name>A0A9D1J809_9BACT</name>
<protein>
    <recommendedName>
        <fullName evidence="5">GTPase HflX</fullName>
    </recommendedName>
    <alternativeName>
        <fullName evidence="5">GTP-binding protein HflX</fullName>
    </alternativeName>
</protein>
<comment type="similarity">
    <text evidence="5">Belongs to the TRAFAC class OBG-HflX-like GTPase superfamily. HflX GTPase family.</text>
</comment>
<evidence type="ECO:0000259" key="9">
    <source>
        <dbReference type="PROSITE" id="PS51705"/>
    </source>
</evidence>
<dbReference type="Pfam" id="PF13167">
    <property type="entry name" value="GTP-bdg_N"/>
    <property type="match status" value="1"/>
</dbReference>
<dbReference type="PANTHER" id="PTHR10229:SF0">
    <property type="entry name" value="GTP-BINDING PROTEIN 6-RELATED"/>
    <property type="match status" value="1"/>
</dbReference>
<dbReference type="Gene3D" id="6.10.250.2860">
    <property type="match status" value="1"/>
</dbReference>
<dbReference type="Proteomes" id="UP000824200">
    <property type="component" value="Unassembled WGS sequence"/>
</dbReference>